<comment type="caution">
    <text evidence="1">The sequence shown here is derived from an EMBL/GenBank/DDBJ whole genome shotgun (WGS) entry which is preliminary data.</text>
</comment>
<accession>A0AA40KGC5</accession>
<dbReference type="Proteomes" id="UP001177670">
    <property type="component" value="Unassembled WGS sequence"/>
</dbReference>
<sequence length="90" mass="10115">MICVSIRRPCNYFYCLFVLSRELSRRHNQAAHAGGLIRRGPPSNKLRITDCVDALESVLSHPDSHYVLSPQGLGKCLLSYGVIVRPMRGF</sequence>
<protein>
    <submittedName>
        <fullName evidence="1">Uncharacterized protein</fullName>
    </submittedName>
</protein>
<organism evidence="1 2">
    <name type="scientific">Melipona bicolor</name>
    <dbReference type="NCBI Taxonomy" id="60889"/>
    <lineage>
        <taxon>Eukaryota</taxon>
        <taxon>Metazoa</taxon>
        <taxon>Ecdysozoa</taxon>
        <taxon>Arthropoda</taxon>
        <taxon>Hexapoda</taxon>
        <taxon>Insecta</taxon>
        <taxon>Pterygota</taxon>
        <taxon>Neoptera</taxon>
        <taxon>Endopterygota</taxon>
        <taxon>Hymenoptera</taxon>
        <taxon>Apocrita</taxon>
        <taxon>Aculeata</taxon>
        <taxon>Apoidea</taxon>
        <taxon>Anthophila</taxon>
        <taxon>Apidae</taxon>
        <taxon>Melipona</taxon>
    </lineage>
</organism>
<name>A0AA40KGC5_9HYME</name>
<dbReference type="AlphaFoldDB" id="A0AA40KGC5"/>
<evidence type="ECO:0000313" key="1">
    <source>
        <dbReference type="EMBL" id="KAK1119344.1"/>
    </source>
</evidence>
<proteinExistence type="predicted"/>
<evidence type="ECO:0000313" key="2">
    <source>
        <dbReference type="Proteomes" id="UP001177670"/>
    </source>
</evidence>
<reference evidence="1" key="1">
    <citation type="submission" date="2021-10" db="EMBL/GenBank/DDBJ databases">
        <title>Melipona bicolor Genome sequencing and assembly.</title>
        <authorList>
            <person name="Araujo N.S."/>
            <person name="Arias M.C."/>
        </authorList>
    </citation>
    <scope>NUCLEOTIDE SEQUENCE</scope>
    <source>
        <strain evidence="1">USP_2M_L1-L4_2017</strain>
        <tissue evidence="1">Whole body</tissue>
    </source>
</reference>
<keyword evidence="2" id="KW-1185">Reference proteome</keyword>
<gene>
    <name evidence="1" type="ORF">K0M31_013530</name>
</gene>
<dbReference type="EMBL" id="JAHYIQ010000037">
    <property type="protein sequence ID" value="KAK1119344.1"/>
    <property type="molecule type" value="Genomic_DNA"/>
</dbReference>